<evidence type="ECO:0000256" key="3">
    <source>
        <dbReference type="ARBA" id="ARBA00022692"/>
    </source>
</evidence>
<dbReference type="GO" id="GO:0006644">
    <property type="term" value="P:phospholipid metabolic process"/>
    <property type="evidence" value="ECO:0007669"/>
    <property type="project" value="InterPro"/>
</dbReference>
<gene>
    <name evidence="8" type="primary">DPP1</name>
    <name evidence="8" type="ORF">ATY40_BA7500196</name>
</gene>
<evidence type="ECO:0000313" key="9">
    <source>
        <dbReference type="Proteomes" id="UP000094565"/>
    </source>
</evidence>
<evidence type="ECO:0000256" key="5">
    <source>
        <dbReference type="ARBA" id="ARBA00023136"/>
    </source>
</evidence>
<dbReference type="PANTHER" id="PTHR10165">
    <property type="entry name" value="LIPID PHOSPHATE PHOSPHATASE"/>
    <property type="match status" value="1"/>
</dbReference>
<accession>A0A1B2J640</accession>
<feature type="transmembrane region" description="Helical" evidence="6">
    <location>
        <begin position="71"/>
        <end position="91"/>
    </location>
</feature>
<dbReference type="CDD" id="cd03390">
    <property type="entry name" value="PAP2_containing_1_like"/>
    <property type="match status" value="1"/>
</dbReference>
<keyword evidence="5 6" id="KW-0472">Membrane</keyword>
<dbReference type="PANTHER" id="PTHR10165:SF35">
    <property type="entry name" value="RE23632P"/>
    <property type="match status" value="1"/>
</dbReference>
<feature type="transmembrane region" description="Helical" evidence="6">
    <location>
        <begin position="97"/>
        <end position="121"/>
    </location>
</feature>
<evidence type="ECO:0000256" key="6">
    <source>
        <dbReference type="SAM" id="Phobius"/>
    </source>
</evidence>
<dbReference type="Pfam" id="PF01569">
    <property type="entry name" value="PAP2"/>
    <property type="match status" value="1"/>
</dbReference>
<dbReference type="EMBL" id="CP014584">
    <property type="protein sequence ID" value="ANZ73446.1"/>
    <property type="molecule type" value="Genomic_DNA"/>
</dbReference>
<name>A0A1B2J640_PICPA</name>
<feature type="transmembrane region" description="Helical" evidence="6">
    <location>
        <begin position="20"/>
        <end position="39"/>
    </location>
</feature>
<dbReference type="SUPFAM" id="SSF48317">
    <property type="entry name" value="Acid phosphatase/Vanadium-dependent haloperoxidase"/>
    <property type="match status" value="1"/>
</dbReference>
<dbReference type="AlphaFoldDB" id="A0A1B2J640"/>
<keyword evidence="3 6" id="KW-0812">Transmembrane</keyword>
<sequence length="289" mass="32396">MIERIRDLTASWNGSKLIVKWRICDVITLLIIIVLNFIFHRAKPFQRQFTIDDPTLSHPLADIERVSGTMCWVYAMFIPLGFIGIVCFVVTERQSAAHMAFISLLALISSVFTTSFITGILKGWIGRCRPDFLERCLPSETALANVWYEASDVCTTDDLAALYDGFKTTPSGHSSVSFAGLSYTTFWIAGQLGAGVKGSDTWKSWVSSLPLFGASYIALTRTQDYRHHFVDVIIGAIIGIVFAYTYYRKYFPSLGSEASNIPMILEQFKNTDPSTLEEDATDLELQELH</sequence>
<evidence type="ECO:0000259" key="7">
    <source>
        <dbReference type="SMART" id="SM00014"/>
    </source>
</evidence>
<feature type="transmembrane region" description="Helical" evidence="6">
    <location>
        <begin position="229"/>
        <end position="247"/>
    </location>
</feature>
<dbReference type="SMART" id="SM00014">
    <property type="entry name" value="acidPPc"/>
    <property type="match status" value="1"/>
</dbReference>
<dbReference type="InterPro" id="IPR036938">
    <property type="entry name" value="PAP2/HPO_sf"/>
</dbReference>
<evidence type="ECO:0000256" key="2">
    <source>
        <dbReference type="ARBA" id="ARBA00008816"/>
    </source>
</evidence>
<dbReference type="GO" id="GO:0046839">
    <property type="term" value="P:phospholipid dephosphorylation"/>
    <property type="evidence" value="ECO:0007669"/>
    <property type="project" value="TreeGrafter"/>
</dbReference>
<keyword evidence="9" id="KW-1185">Reference proteome</keyword>
<dbReference type="GO" id="GO:0016020">
    <property type="term" value="C:membrane"/>
    <property type="evidence" value="ECO:0007669"/>
    <property type="project" value="UniProtKB-SubCell"/>
</dbReference>
<evidence type="ECO:0000313" key="8">
    <source>
        <dbReference type="EMBL" id="ANZ73446.1"/>
    </source>
</evidence>
<dbReference type="Gene3D" id="1.20.144.10">
    <property type="entry name" value="Phosphatidic acid phosphatase type 2/haloperoxidase"/>
    <property type="match status" value="1"/>
</dbReference>
<dbReference type="InterPro" id="IPR000326">
    <property type="entry name" value="PAP2/HPO"/>
</dbReference>
<comment type="subcellular location">
    <subcellularLocation>
        <location evidence="1">Membrane</location>
        <topology evidence="1">Multi-pass membrane protein</topology>
    </subcellularLocation>
</comment>
<comment type="similarity">
    <text evidence="2">Belongs to the PA-phosphatase related phosphoesterase family.</text>
</comment>
<organism evidence="8 9">
    <name type="scientific">Komagataella pastoris</name>
    <name type="common">Yeast</name>
    <name type="synonym">Pichia pastoris</name>
    <dbReference type="NCBI Taxonomy" id="4922"/>
    <lineage>
        <taxon>Eukaryota</taxon>
        <taxon>Fungi</taxon>
        <taxon>Dikarya</taxon>
        <taxon>Ascomycota</taxon>
        <taxon>Saccharomycotina</taxon>
        <taxon>Pichiomycetes</taxon>
        <taxon>Pichiales</taxon>
        <taxon>Pichiaceae</taxon>
        <taxon>Komagataella</taxon>
    </lineage>
</organism>
<keyword evidence="4 6" id="KW-1133">Transmembrane helix</keyword>
<reference evidence="8 9" key="1">
    <citation type="submission" date="2016-02" db="EMBL/GenBank/DDBJ databases">
        <title>Comparative genomic and transcriptomic foundation for Pichia pastoris.</title>
        <authorList>
            <person name="Love K.R."/>
            <person name="Shah K.A."/>
            <person name="Whittaker C.A."/>
            <person name="Wu J."/>
            <person name="Bartlett M.C."/>
            <person name="Ma D."/>
            <person name="Leeson R.L."/>
            <person name="Priest M."/>
            <person name="Young S.K."/>
            <person name="Love J.C."/>
        </authorList>
    </citation>
    <scope>NUCLEOTIDE SEQUENCE [LARGE SCALE GENOMIC DNA]</scope>
    <source>
        <strain evidence="8 9">ATCC 28485</strain>
    </source>
</reference>
<protein>
    <submittedName>
        <fullName evidence="8">BA75_00196T0</fullName>
    </submittedName>
</protein>
<evidence type="ECO:0000256" key="4">
    <source>
        <dbReference type="ARBA" id="ARBA00022989"/>
    </source>
</evidence>
<dbReference type="OrthoDB" id="10030083at2759"/>
<dbReference type="GO" id="GO:0008195">
    <property type="term" value="F:phosphatidate phosphatase activity"/>
    <property type="evidence" value="ECO:0007669"/>
    <property type="project" value="TreeGrafter"/>
</dbReference>
<dbReference type="InterPro" id="IPR043216">
    <property type="entry name" value="PAP-like"/>
</dbReference>
<feature type="domain" description="Phosphatidic acid phosphatase type 2/haloperoxidase" evidence="7">
    <location>
        <begin position="101"/>
        <end position="247"/>
    </location>
</feature>
<proteinExistence type="inferred from homology"/>
<dbReference type="Proteomes" id="UP000094565">
    <property type="component" value="Chromosome 1"/>
</dbReference>
<evidence type="ECO:0000256" key="1">
    <source>
        <dbReference type="ARBA" id="ARBA00004141"/>
    </source>
</evidence>